<gene>
    <name evidence="8" type="ORF">LBW55_03560</name>
</gene>
<dbReference type="NCBIfam" id="TIGR00797">
    <property type="entry name" value="matE"/>
    <property type="match status" value="1"/>
</dbReference>
<evidence type="ECO:0000256" key="1">
    <source>
        <dbReference type="ARBA" id="ARBA00004429"/>
    </source>
</evidence>
<dbReference type="PANTHER" id="PTHR43549">
    <property type="entry name" value="MULTIDRUG RESISTANCE PROTEIN YPNP-RELATED"/>
    <property type="match status" value="1"/>
</dbReference>
<feature type="transmembrane region" description="Helical" evidence="7">
    <location>
        <begin position="400"/>
        <end position="423"/>
    </location>
</feature>
<dbReference type="AlphaFoldDB" id="A0AAE3NEB3"/>
<evidence type="ECO:0000313" key="9">
    <source>
        <dbReference type="Proteomes" id="UP001143674"/>
    </source>
</evidence>
<feature type="transmembrane region" description="Helical" evidence="7">
    <location>
        <begin position="429"/>
        <end position="449"/>
    </location>
</feature>
<feature type="transmembrane region" description="Helical" evidence="7">
    <location>
        <begin position="201"/>
        <end position="222"/>
    </location>
</feature>
<feature type="transmembrane region" description="Helical" evidence="7">
    <location>
        <begin position="252"/>
        <end position="274"/>
    </location>
</feature>
<comment type="subcellular location">
    <subcellularLocation>
        <location evidence="1">Cell inner membrane</location>
        <topology evidence="1">Multi-pass membrane protein</topology>
    </subcellularLocation>
</comment>
<keyword evidence="2" id="KW-0813">Transport</keyword>
<dbReference type="Proteomes" id="UP001143674">
    <property type="component" value="Unassembled WGS sequence"/>
</dbReference>
<evidence type="ECO:0000256" key="7">
    <source>
        <dbReference type="SAM" id="Phobius"/>
    </source>
</evidence>
<dbReference type="EMBL" id="JAIVEX010000002">
    <property type="protein sequence ID" value="MDB0520690.1"/>
    <property type="molecule type" value="Genomic_DNA"/>
</dbReference>
<dbReference type="InterPro" id="IPR052031">
    <property type="entry name" value="Membrane_Transporter-Flippase"/>
</dbReference>
<keyword evidence="3" id="KW-1003">Cell membrane</keyword>
<dbReference type="CDD" id="cd13138">
    <property type="entry name" value="MATE_yoeA_like"/>
    <property type="match status" value="1"/>
</dbReference>
<evidence type="ECO:0000313" key="8">
    <source>
        <dbReference type="EMBL" id="MDB0520690.1"/>
    </source>
</evidence>
<feature type="transmembrane region" description="Helical" evidence="7">
    <location>
        <begin position="62"/>
        <end position="86"/>
    </location>
</feature>
<feature type="transmembrane region" description="Helical" evidence="7">
    <location>
        <begin position="294"/>
        <end position="313"/>
    </location>
</feature>
<dbReference type="GO" id="GO:0015297">
    <property type="term" value="F:antiporter activity"/>
    <property type="evidence" value="ECO:0007669"/>
    <property type="project" value="InterPro"/>
</dbReference>
<accession>A0AAE3NEB3</accession>
<dbReference type="GO" id="GO:0042910">
    <property type="term" value="F:xenobiotic transmembrane transporter activity"/>
    <property type="evidence" value="ECO:0007669"/>
    <property type="project" value="InterPro"/>
</dbReference>
<evidence type="ECO:0000256" key="2">
    <source>
        <dbReference type="ARBA" id="ARBA00022448"/>
    </source>
</evidence>
<keyword evidence="4 7" id="KW-0812">Transmembrane</keyword>
<organism evidence="8 9">
    <name type="scientific">Ralstonia solanacearum</name>
    <name type="common">Pseudomonas solanacearum</name>
    <dbReference type="NCBI Taxonomy" id="305"/>
    <lineage>
        <taxon>Bacteria</taxon>
        <taxon>Pseudomonadati</taxon>
        <taxon>Pseudomonadota</taxon>
        <taxon>Betaproteobacteria</taxon>
        <taxon>Burkholderiales</taxon>
        <taxon>Burkholderiaceae</taxon>
        <taxon>Ralstonia</taxon>
        <taxon>Ralstonia solanacearum species complex</taxon>
    </lineage>
</organism>
<proteinExistence type="predicted"/>
<dbReference type="PIRSF" id="PIRSF006603">
    <property type="entry name" value="DinF"/>
    <property type="match status" value="1"/>
</dbReference>
<name>A0AAE3NEB3_RALSL</name>
<evidence type="ECO:0000256" key="3">
    <source>
        <dbReference type="ARBA" id="ARBA00022475"/>
    </source>
</evidence>
<keyword evidence="5 7" id="KW-1133">Transmembrane helix</keyword>
<evidence type="ECO:0000256" key="4">
    <source>
        <dbReference type="ARBA" id="ARBA00022692"/>
    </source>
</evidence>
<keyword evidence="6 7" id="KW-0472">Membrane</keyword>
<comment type="caution">
    <text evidence="8">The sequence shown here is derived from an EMBL/GenBank/DDBJ whole genome shotgun (WGS) entry which is preliminary data.</text>
</comment>
<feature type="transmembrane region" description="Helical" evidence="7">
    <location>
        <begin position="176"/>
        <end position="195"/>
    </location>
</feature>
<dbReference type="RefSeq" id="WP_184852647.1">
    <property type="nucleotide sequence ID" value="NZ_JABZEH010000002.1"/>
</dbReference>
<feature type="transmembrane region" description="Helical" evidence="7">
    <location>
        <begin position="140"/>
        <end position="164"/>
    </location>
</feature>
<dbReference type="GO" id="GO:0005886">
    <property type="term" value="C:plasma membrane"/>
    <property type="evidence" value="ECO:0007669"/>
    <property type="project" value="UniProtKB-SubCell"/>
</dbReference>
<feature type="transmembrane region" description="Helical" evidence="7">
    <location>
        <begin position="333"/>
        <end position="355"/>
    </location>
</feature>
<reference evidence="8" key="1">
    <citation type="submission" date="2021-09" db="EMBL/GenBank/DDBJ databases">
        <title>Genomic analysis of Ralstonia spp.</title>
        <authorList>
            <person name="Aburjaile F."/>
            <person name="Ariute J.C."/>
            <person name="Pais A.K.L."/>
            <person name="Albuquerque G.M.R."/>
            <person name="Silva A.M.F."/>
            <person name="Brenig B."/>
            <person name="Azevedo V."/>
            <person name="Matiuzzi M."/>
            <person name="Ramos R."/>
            <person name="Goes-Neto A."/>
            <person name="Soares S."/>
            <person name="Iseppon A.M.B."/>
            <person name="Souza E."/>
            <person name="Gama M."/>
        </authorList>
    </citation>
    <scope>NUCLEOTIDE SEQUENCE</scope>
    <source>
        <strain evidence="8">B4</strain>
    </source>
</reference>
<dbReference type="PANTHER" id="PTHR43549:SF3">
    <property type="entry name" value="MULTIDRUG RESISTANCE PROTEIN YPNP-RELATED"/>
    <property type="match status" value="1"/>
</dbReference>
<sequence>MSGEAAARSAPARMTDGPIAGTLLALFLPILLSNLLQALSGSINAMWVGHALGEAALAATANGSAVIAFVVSVVMGIGMAASILIGQRLGAQDLAQAKRIVGTGATFFVGLAVLIALAGVVLTGPIVARMQTPPAVQPLAVAYLRVLFLAMPFQTATLFLTILLRSTGDSKTPFRFQSVSVALDVTLNPLLIAGWGPVPALGIAGSATATLVAQAIGLTLLARRLHRTRHILCLRADEAHLLRPDPRILKALAVKGLPMGLHMAVVSLAMVMMISLVNHFGAQLSAAYGACLQLWNYIQLPVMAMGMAVTPMAAQNLGARRLDRVRRIARTGIALNIAMAGGMVLVIQCFSRAVLGLFLPAEPQTLQAAQHINAMVAWAFIPVGVTFVLGSIIRASGTAVPPLVILFLALWGIRQPAAVLLMGTWGADALWFSFGLGAVSSMLMSLAYYRWAGWRAAFMPLVASASPADRAVDRVREDQGTARC</sequence>
<protein>
    <submittedName>
        <fullName evidence="8">MATE family efflux transporter</fullName>
    </submittedName>
</protein>
<evidence type="ECO:0000256" key="5">
    <source>
        <dbReference type="ARBA" id="ARBA00022989"/>
    </source>
</evidence>
<dbReference type="InterPro" id="IPR048279">
    <property type="entry name" value="MdtK-like"/>
</dbReference>
<feature type="transmembrane region" description="Helical" evidence="7">
    <location>
        <begin position="375"/>
        <end position="393"/>
    </location>
</feature>
<dbReference type="Pfam" id="PF01554">
    <property type="entry name" value="MatE"/>
    <property type="match status" value="2"/>
</dbReference>
<dbReference type="InterPro" id="IPR002528">
    <property type="entry name" value="MATE_fam"/>
</dbReference>
<evidence type="ECO:0000256" key="6">
    <source>
        <dbReference type="ARBA" id="ARBA00023136"/>
    </source>
</evidence>
<feature type="transmembrane region" description="Helical" evidence="7">
    <location>
        <begin position="107"/>
        <end position="128"/>
    </location>
</feature>